<feature type="domain" description="Flagellar hook protein FlgE/F/G-like D1" evidence="10">
    <location>
        <begin position="95"/>
        <end position="162"/>
    </location>
</feature>
<evidence type="ECO:0000313" key="11">
    <source>
        <dbReference type="EMBL" id="ECZ3434918.1"/>
    </source>
</evidence>
<dbReference type="InterPro" id="IPR001444">
    <property type="entry name" value="Flag_bb_rod_N"/>
</dbReference>
<dbReference type="InterPro" id="IPR012835">
    <property type="entry name" value="FlgE_epsilon"/>
</dbReference>
<proteinExistence type="inferred from homology"/>
<keyword evidence="11" id="KW-0282">Flagellum</keyword>
<keyword evidence="11" id="KW-0969">Cilium</keyword>
<evidence type="ECO:0000256" key="1">
    <source>
        <dbReference type="ARBA" id="ARBA00004117"/>
    </source>
</evidence>
<organism evidence="11">
    <name type="scientific">Campylobacter jejuni</name>
    <dbReference type="NCBI Taxonomy" id="197"/>
    <lineage>
        <taxon>Bacteria</taxon>
        <taxon>Pseudomonadati</taxon>
        <taxon>Campylobacterota</taxon>
        <taxon>Epsilonproteobacteria</taxon>
        <taxon>Campylobacterales</taxon>
        <taxon>Campylobacteraceae</taxon>
        <taxon>Campylobacter</taxon>
    </lineage>
</organism>
<evidence type="ECO:0000256" key="6">
    <source>
        <dbReference type="RuleBase" id="RU362116"/>
    </source>
</evidence>
<dbReference type="Pfam" id="PF21464">
    <property type="entry name" value="flgE_D3"/>
    <property type="match status" value="1"/>
</dbReference>
<keyword evidence="4 6" id="KW-0975">Bacterial flagellum</keyword>
<evidence type="ECO:0000256" key="2">
    <source>
        <dbReference type="ARBA" id="ARBA00009677"/>
    </source>
</evidence>
<feature type="domain" description="Flagellar basal-body/hook protein C-terminal" evidence="8">
    <location>
        <begin position="794"/>
        <end position="837"/>
    </location>
</feature>
<dbReference type="GO" id="GO:0071978">
    <property type="term" value="P:bacterial-type flagellum-dependent swarming motility"/>
    <property type="evidence" value="ECO:0007669"/>
    <property type="project" value="TreeGrafter"/>
</dbReference>
<evidence type="ECO:0000256" key="5">
    <source>
        <dbReference type="NCBIfam" id="TIGR02489"/>
    </source>
</evidence>
<dbReference type="InterPro" id="IPR037925">
    <property type="entry name" value="FlgE/F/G-like"/>
</dbReference>
<dbReference type="Gene3D" id="2.60.98.20">
    <property type="entry name" value="Flagellar hook protein FlgE"/>
    <property type="match status" value="1"/>
</dbReference>
<dbReference type="InterPro" id="IPR011491">
    <property type="entry name" value="FlgE_D2"/>
</dbReference>
<dbReference type="PANTHER" id="PTHR30435">
    <property type="entry name" value="FLAGELLAR PROTEIN"/>
    <property type="match status" value="1"/>
</dbReference>
<dbReference type="EMBL" id="AALEXD010000013">
    <property type="protein sequence ID" value="ECZ3434918.1"/>
    <property type="molecule type" value="Genomic_DNA"/>
</dbReference>
<dbReference type="InterPro" id="IPR037058">
    <property type="entry name" value="Falgellar_hook_FlgE_sf"/>
</dbReference>
<evidence type="ECO:0000259" key="10">
    <source>
        <dbReference type="Pfam" id="PF22692"/>
    </source>
</evidence>
<evidence type="ECO:0000259" key="9">
    <source>
        <dbReference type="Pfam" id="PF07559"/>
    </source>
</evidence>
<evidence type="ECO:0000256" key="3">
    <source>
        <dbReference type="ARBA" id="ARBA00019015"/>
    </source>
</evidence>
<dbReference type="NCBIfam" id="TIGR03506">
    <property type="entry name" value="FlgEFG_subfam"/>
    <property type="match status" value="2"/>
</dbReference>
<comment type="caution">
    <text evidence="11">The sequence shown here is derived from an EMBL/GenBank/DDBJ whole genome shotgun (WGS) entry which is preliminary data.</text>
</comment>
<evidence type="ECO:0000259" key="7">
    <source>
        <dbReference type="Pfam" id="PF00460"/>
    </source>
</evidence>
<protein>
    <recommendedName>
        <fullName evidence="3 5">Flagellar hook protein FlgE</fullName>
    </recommendedName>
</protein>
<sequence>MMRSLWSGVSGLQAHQVAMDVEGNNISNVNTTGFKYSRADFGTMFSQTVKIATAPTDGRGGSNPLQIGLGVSVSSTTRIHSQGSVQTTDKNTDVAINGDGFFMVSDDGGLTRYLTRSGDFKLDAYGNFVNNAGFVVQGWNINWDTQSIDSSRTPQNIFIDPGMHIPAAKSTEVAIKANLNSGLNIGNAARPLYALDSIHGFNKKTGETKNENDTGITQFYTTSKNGIEVTEKGVDAGALFNGKGQGLNLREGQGIWVSYANSTFSTDKGNSNVFDPNNKTAQNNVIFWGDQNKPVIMDITLNGVQIRNDNIKSLDEAIAYINTFTNPADGRDGTGVIATKKEDGSGITFTNQNSNGTTDNMKNIDLQINTGNQAGELQNVLVANGNFNWNAMNLNSLAAQDDSKWIAGNFQNNGNRVQVVTAHKYVYSSNPVQIAPMYNPDGGKTWNQGDMNTAGTPENNYRLAVNGALFNTQVRTFRTTEDLRELLQRDARYGVDYDGSGSFEANGSDVNEGVTITITENGNFSISNPNKTTTPPAGIQQNNRTNHDLNFNVTAYTDALGKVSTNDAFTKIFKAFDGVQTVGSQKKESEQLKLSAFSAGLEIYDSLGSKHTLEVQFVKQSTTQDGGNEWQMIIRVPEPAEINTTGEGPNNIVVGTARFNNDGSLASYNPKTLNFSPNNGAAPNQQIKLSFGTSGSNDGLVSSNSASTLTGQATDGYTSGNLKPDAIRVDDKGNILGEFTNGKTFAVAKMAMASVANNSGLEEIGGNLFKVTANSGAIVVGEAGTGGRGEMKTSALEMSNVDLSRSLTELIIIQRGYQANSKTISTSDQMLQTLIQLKQ</sequence>
<feature type="domain" description="Flagellar basal body rod protein N-terminal" evidence="7">
    <location>
        <begin position="8"/>
        <end position="35"/>
    </location>
</feature>
<feature type="domain" description="Flagellar hook protein FlgE D2" evidence="9">
    <location>
        <begin position="597"/>
        <end position="717"/>
    </location>
</feature>
<dbReference type="Pfam" id="PF00460">
    <property type="entry name" value="Flg_bb_rod"/>
    <property type="match status" value="1"/>
</dbReference>
<dbReference type="InterPro" id="IPR053967">
    <property type="entry name" value="LlgE_F_G-like_D1"/>
</dbReference>
<accession>A0A623TAX6</accession>
<evidence type="ECO:0000259" key="8">
    <source>
        <dbReference type="Pfam" id="PF06429"/>
    </source>
</evidence>
<dbReference type="GO" id="GO:0044781">
    <property type="term" value="P:bacterial-type flagellum organization"/>
    <property type="evidence" value="ECO:0007669"/>
    <property type="project" value="InterPro"/>
</dbReference>
<name>A0A623TAX6_CAMJU</name>
<keyword evidence="11" id="KW-0966">Cell projection</keyword>
<dbReference type="SUPFAM" id="SSF117143">
    <property type="entry name" value="Flagellar hook protein flgE"/>
    <property type="match status" value="2"/>
</dbReference>
<dbReference type="GO" id="GO:0009425">
    <property type="term" value="C:bacterial-type flagellum basal body"/>
    <property type="evidence" value="ECO:0007669"/>
    <property type="project" value="UniProtKB-SubCell"/>
</dbReference>
<dbReference type="InterPro" id="IPR020013">
    <property type="entry name" value="Flagellar_FlgE/F/G"/>
</dbReference>
<dbReference type="Pfam" id="PF07559">
    <property type="entry name" value="FlgE_D2"/>
    <property type="match status" value="1"/>
</dbReference>
<dbReference type="NCBIfam" id="TIGR02489">
    <property type="entry name" value="flgE_epsilon"/>
    <property type="match status" value="1"/>
</dbReference>
<dbReference type="AlphaFoldDB" id="A0A623TAX6"/>
<comment type="similarity">
    <text evidence="2 6">Belongs to the flagella basal body rod proteins family.</text>
</comment>
<dbReference type="InterPro" id="IPR010930">
    <property type="entry name" value="Flg_bb/hook_C_dom"/>
</dbReference>
<evidence type="ECO:0000256" key="4">
    <source>
        <dbReference type="ARBA" id="ARBA00023143"/>
    </source>
</evidence>
<dbReference type="Pfam" id="PF22692">
    <property type="entry name" value="LlgE_F_G_D1"/>
    <property type="match status" value="1"/>
</dbReference>
<dbReference type="Pfam" id="PF06429">
    <property type="entry name" value="Flg_bbr_C"/>
    <property type="match status" value="1"/>
</dbReference>
<reference evidence="11" key="1">
    <citation type="submission" date="2019-09" db="EMBL/GenBank/DDBJ databases">
        <authorList>
            <consortium name="NARMS: The National Antimicrobial Resistance Monitoring System"/>
        </authorList>
    </citation>
    <scope>NUCLEOTIDE SEQUENCE</scope>
    <source>
        <strain evidence="11">FSIS11924226</strain>
    </source>
</reference>
<comment type="subcellular location">
    <subcellularLocation>
        <location evidence="1 6">Bacterial flagellum basal body</location>
    </subcellularLocation>
</comment>
<dbReference type="PANTHER" id="PTHR30435:SF19">
    <property type="entry name" value="FLAGELLAR BASAL-BODY ROD PROTEIN FLGG"/>
    <property type="match status" value="1"/>
</dbReference>
<gene>
    <name evidence="11" type="primary">flgE</name>
    <name evidence="11" type="ORF">F7N62_06910</name>
</gene>